<accession>A0ACB8XJ23</accession>
<dbReference type="EMBL" id="CM042063">
    <property type="protein sequence ID" value="KAI3667587.1"/>
    <property type="molecule type" value="Genomic_DNA"/>
</dbReference>
<proteinExistence type="predicted"/>
<reference evidence="2" key="1">
    <citation type="journal article" date="2022" name="Mol. Ecol. Resour.">
        <title>The genomes of chicory, endive, great burdock and yacon provide insights into Asteraceae palaeo-polyploidization history and plant inulin production.</title>
        <authorList>
            <person name="Fan W."/>
            <person name="Wang S."/>
            <person name="Wang H."/>
            <person name="Wang A."/>
            <person name="Jiang F."/>
            <person name="Liu H."/>
            <person name="Zhao H."/>
            <person name="Xu D."/>
            <person name="Zhang Y."/>
        </authorList>
    </citation>
    <scope>NUCLEOTIDE SEQUENCE [LARGE SCALE GENOMIC DNA]</scope>
    <source>
        <strain evidence="2">cv. Niubang</strain>
    </source>
</reference>
<protein>
    <submittedName>
        <fullName evidence="1">Uncharacterized protein</fullName>
    </submittedName>
</protein>
<evidence type="ECO:0000313" key="1">
    <source>
        <dbReference type="EMBL" id="KAI3667587.1"/>
    </source>
</evidence>
<reference evidence="1 2" key="2">
    <citation type="journal article" date="2022" name="Mol. Ecol. Resour.">
        <title>The genomes of chicory, endive, great burdock and yacon provide insights into Asteraceae paleo-polyploidization history and plant inulin production.</title>
        <authorList>
            <person name="Fan W."/>
            <person name="Wang S."/>
            <person name="Wang H."/>
            <person name="Wang A."/>
            <person name="Jiang F."/>
            <person name="Liu H."/>
            <person name="Zhao H."/>
            <person name="Xu D."/>
            <person name="Zhang Y."/>
        </authorList>
    </citation>
    <scope>NUCLEOTIDE SEQUENCE [LARGE SCALE GENOMIC DNA]</scope>
    <source>
        <strain evidence="2">cv. Niubang</strain>
    </source>
</reference>
<dbReference type="Proteomes" id="UP001055879">
    <property type="component" value="Linkage Group LG17"/>
</dbReference>
<gene>
    <name evidence="1" type="ORF">L6452_42653</name>
</gene>
<evidence type="ECO:0000313" key="2">
    <source>
        <dbReference type="Proteomes" id="UP001055879"/>
    </source>
</evidence>
<comment type="caution">
    <text evidence="1">The sequence shown here is derived from an EMBL/GenBank/DDBJ whole genome shotgun (WGS) entry which is preliminary data.</text>
</comment>
<sequence length="490" mass="57071">MLTTTTHRSTLTTLRYSFFYLLITLLFIYLLYSSKLLLNQTECRHPNNPLSVTENLLNDTDLARTSSPVFDTDLKHIVFGIAASSGLWRWRKEYIKLWWRPGETRGTVWIDNQVRTNKNESLPEIHVSRDTSRFRYTNRQGTRSAIRISRVVSETMKLGFEDVRWVVMGDDDTVFILENLVRVLSKYNHEQYYYIGSSSESHVQNIFFSYSMAYGGAGFAISYPLALELEKMQDRCIQRYPSLYGSDDRIQACMAELNVPLTKEIGFHQFDVYGNLLGLLGSHPVAPLVSLHHLDIVDPIFPGMTQTESLRHLLEAAKYDSASIAQQSICYDKTREWSILVSWGFAIQIVRGMVSPRELDYPTRTFLNWYKKLDYMAYSFNTRPVTRHPCQKSFVFYMSRTTYDKSRKKIIGIYTLHKERHPKCRWKMESPEKIDNIVVLKSPNSHRWQKAPRKDCCRILPATKKGTMYLWVDGCRKGEVVEWQSSKSTP</sequence>
<organism evidence="1 2">
    <name type="scientific">Arctium lappa</name>
    <name type="common">Greater burdock</name>
    <name type="synonym">Lappa major</name>
    <dbReference type="NCBI Taxonomy" id="4217"/>
    <lineage>
        <taxon>Eukaryota</taxon>
        <taxon>Viridiplantae</taxon>
        <taxon>Streptophyta</taxon>
        <taxon>Embryophyta</taxon>
        <taxon>Tracheophyta</taxon>
        <taxon>Spermatophyta</taxon>
        <taxon>Magnoliopsida</taxon>
        <taxon>eudicotyledons</taxon>
        <taxon>Gunneridae</taxon>
        <taxon>Pentapetalae</taxon>
        <taxon>asterids</taxon>
        <taxon>campanulids</taxon>
        <taxon>Asterales</taxon>
        <taxon>Asteraceae</taxon>
        <taxon>Carduoideae</taxon>
        <taxon>Cardueae</taxon>
        <taxon>Arctiinae</taxon>
        <taxon>Arctium</taxon>
    </lineage>
</organism>
<name>A0ACB8XJ23_ARCLA</name>
<keyword evidence="2" id="KW-1185">Reference proteome</keyword>